<proteinExistence type="predicted"/>
<dbReference type="InterPro" id="IPR009061">
    <property type="entry name" value="DNA-bd_dom_put_sf"/>
</dbReference>
<evidence type="ECO:0000259" key="1">
    <source>
        <dbReference type="Pfam" id="PF12728"/>
    </source>
</evidence>
<evidence type="ECO:0000313" key="2">
    <source>
        <dbReference type="EMBL" id="SDQ69427.1"/>
    </source>
</evidence>
<dbReference type="STRING" id="35622.SAMN04489764_1729"/>
<dbReference type="GO" id="GO:0003677">
    <property type="term" value="F:DNA binding"/>
    <property type="evidence" value="ECO:0007669"/>
    <property type="project" value="InterPro"/>
</dbReference>
<dbReference type="SUPFAM" id="SSF46955">
    <property type="entry name" value="Putative DNA-binding domain"/>
    <property type="match status" value="1"/>
</dbReference>
<accession>A0A1H1CYR9</accession>
<protein>
    <submittedName>
        <fullName evidence="2">DNA binding domain-containing protein, excisionase family</fullName>
    </submittedName>
</protein>
<dbReference type="InterPro" id="IPR041657">
    <property type="entry name" value="HTH_17"/>
</dbReference>
<dbReference type="RefSeq" id="WP_093258546.1">
    <property type="nucleotide sequence ID" value="NZ_FNKK01000002.1"/>
</dbReference>
<keyword evidence="3" id="KW-1185">Reference proteome</keyword>
<dbReference type="AlphaFoldDB" id="A0A1H1CYR9"/>
<sequence>MTDVQAKRVQPGTIDAEMAGRAVRRIKDYLMRYPNRSAIEVAGEHGAEEPLILPREAVSLLAFILAQAADGRGVTVIPSHAELTTQQAADMLNVSRPYLIKLLEAGEIPYRLVGKHRRITYEDLQEYKRRDDARRRAAADQLAELGQELGI</sequence>
<name>A0A1H1CYR9_9ACTN</name>
<dbReference type="NCBIfam" id="TIGR01764">
    <property type="entry name" value="excise"/>
    <property type="match status" value="1"/>
</dbReference>
<dbReference type="InterPro" id="IPR010093">
    <property type="entry name" value="SinI_DNA-bd"/>
</dbReference>
<feature type="domain" description="Helix-turn-helix" evidence="1">
    <location>
        <begin position="83"/>
        <end position="130"/>
    </location>
</feature>
<dbReference type="EMBL" id="FNKK01000002">
    <property type="protein sequence ID" value="SDQ69427.1"/>
    <property type="molecule type" value="Genomic_DNA"/>
</dbReference>
<gene>
    <name evidence="2" type="ORF">SAMN04489764_1729</name>
</gene>
<evidence type="ECO:0000313" key="3">
    <source>
        <dbReference type="Proteomes" id="UP000217103"/>
    </source>
</evidence>
<organism evidence="2 3">
    <name type="scientific">Thermostaphylospora chromogena</name>
    <dbReference type="NCBI Taxonomy" id="35622"/>
    <lineage>
        <taxon>Bacteria</taxon>
        <taxon>Bacillati</taxon>
        <taxon>Actinomycetota</taxon>
        <taxon>Actinomycetes</taxon>
        <taxon>Streptosporangiales</taxon>
        <taxon>Thermomonosporaceae</taxon>
        <taxon>Thermostaphylospora</taxon>
    </lineage>
</organism>
<dbReference type="Proteomes" id="UP000217103">
    <property type="component" value="Unassembled WGS sequence"/>
</dbReference>
<reference evidence="2 3" key="1">
    <citation type="submission" date="2016-10" db="EMBL/GenBank/DDBJ databases">
        <authorList>
            <person name="de Groot N.N."/>
        </authorList>
    </citation>
    <scope>NUCLEOTIDE SEQUENCE [LARGE SCALE GENOMIC DNA]</scope>
    <source>
        <strain evidence="2 3">DSM 43794</strain>
    </source>
</reference>
<dbReference type="OrthoDB" id="26212at2"/>
<dbReference type="Pfam" id="PF12728">
    <property type="entry name" value="HTH_17"/>
    <property type="match status" value="1"/>
</dbReference>